<sequence length="93" mass="10640">MSPSKDGDPFESPHFSSTPGGRIRRLRNTLAKLAPSGSAEKEWLKKYNDCHCKIPLTERNVDNFVCEQQLRDVYHPNEHSTEIQISAWLDKVS</sequence>
<organism evidence="2 3">
    <name type="scientific">Aspergillus sclerotialis</name>
    <dbReference type="NCBI Taxonomy" id="2070753"/>
    <lineage>
        <taxon>Eukaryota</taxon>
        <taxon>Fungi</taxon>
        <taxon>Dikarya</taxon>
        <taxon>Ascomycota</taxon>
        <taxon>Pezizomycotina</taxon>
        <taxon>Eurotiomycetes</taxon>
        <taxon>Eurotiomycetidae</taxon>
        <taxon>Eurotiales</taxon>
        <taxon>Aspergillaceae</taxon>
        <taxon>Aspergillus</taxon>
        <taxon>Aspergillus subgen. Polypaecilum</taxon>
    </lineage>
</organism>
<proteinExistence type="predicted"/>
<protein>
    <submittedName>
        <fullName evidence="2">Uncharacterized protein</fullName>
    </submittedName>
</protein>
<reference evidence="3" key="1">
    <citation type="submission" date="2017-02" db="EMBL/GenBank/DDBJ databases">
        <authorList>
            <person name="Tafer H."/>
            <person name="Lopandic K."/>
        </authorList>
    </citation>
    <scope>NUCLEOTIDE SEQUENCE [LARGE SCALE GENOMIC DNA]</scope>
    <source>
        <strain evidence="3">CBS 366.77</strain>
    </source>
</reference>
<dbReference type="OrthoDB" id="4223756at2759"/>
<evidence type="ECO:0000313" key="2">
    <source>
        <dbReference type="EMBL" id="RJE23920.1"/>
    </source>
</evidence>
<accession>A0A3A2ZMT5</accession>
<dbReference type="AlphaFoldDB" id="A0A3A2ZMT5"/>
<evidence type="ECO:0000313" key="3">
    <source>
        <dbReference type="Proteomes" id="UP000266188"/>
    </source>
</evidence>
<feature type="region of interest" description="Disordered" evidence="1">
    <location>
        <begin position="1"/>
        <end position="22"/>
    </location>
</feature>
<evidence type="ECO:0000256" key="1">
    <source>
        <dbReference type="SAM" id="MobiDB-lite"/>
    </source>
</evidence>
<keyword evidence="3" id="KW-1185">Reference proteome</keyword>
<comment type="caution">
    <text evidence="2">The sequence shown here is derived from an EMBL/GenBank/DDBJ whole genome shotgun (WGS) entry which is preliminary data.</text>
</comment>
<name>A0A3A2ZMT5_9EURO</name>
<dbReference type="Proteomes" id="UP000266188">
    <property type="component" value="Unassembled WGS sequence"/>
</dbReference>
<dbReference type="EMBL" id="MVGC01000100">
    <property type="protein sequence ID" value="RJE23920.1"/>
    <property type="molecule type" value="Genomic_DNA"/>
</dbReference>
<gene>
    <name evidence="2" type="ORF">PHISCL_03736</name>
</gene>